<dbReference type="VEuPathDB" id="FungiDB:LCOR_11059.1"/>
<organism evidence="1 2">
    <name type="scientific">Lichtheimia corymbifera JMRC:FSU:9682</name>
    <dbReference type="NCBI Taxonomy" id="1263082"/>
    <lineage>
        <taxon>Eukaryota</taxon>
        <taxon>Fungi</taxon>
        <taxon>Fungi incertae sedis</taxon>
        <taxon>Mucoromycota</taxon>
        <taxon>Mucoromycotina</taxon>
        <taxon>Mucoromycetes</taxon>
        <taxon>Mucorales</taxon>
        <taxon>Lichtheimiaceae</taxon>
        <taxon>Lichtheimia</taxon>
    </lineage>
</organism>
<evidence type="ECO:0008006" key="3">
    <source>
        <dbReference type="Google" id="ProtNLM"/>
    </source>
</evidence>
<comment type="caution">
    <text evidence="1">The sequence shown here is derived from an EMBL/GenBank/DDBJ whole genome shotgun (WGS) entry which is preliminary data.</text>
</comment>
<dbReference type="Proteomes" id="UP000027586">
    <property type="component" value="Unassembled WGS sequence"/>
</dbReference>
<evidence type="ECO:0000313" key="1">
    <source>
        <dbReference type="EMBL" id="CDH60272.1"/>
    </source>
</evidence>
<dbReference type="Gene3D" id="3.80.10.10">
    <property type="entry name" value="Ribonuclease Inhibitor"/>
    <property type="match status" value="1"/>
</dbReference>
<evidence type="ECO:0000313" key="2">
    <source>
        <dbReference type="Proteomes" id="UP000027586"/>
    </source>
</evidence>
<keyword evidence="2" id="KW-1185">Reference proteome</keyword>
<name>A0A068SEL2_9FUNG</name>
<proteinExistence type="predicted"/>
<gene>
    <name evidence="1" type="ORF">LCOR_11059.1</name>
</gene>
<dbReference type="OrthoDB" id="10258445at2759"/>
<protein>
    <recommendedName>
        <fullName evidence="3">F-box domain-containing protein</fullName>
    </recommendedName>
</protein>
<dbReference type="EMBL" id="CBTN010000088">
    <property type="protein sequence ID" value="CDH60272.1"/>
    <property type="molecule type" value="Genomic_DNA"/>
</dbReference>
<sequence>MRTSESLLASDSSTPLETPMEACGYQDPRPSRSPFTDLVFWPALEQLQGYHLQSLVLDYFRIEDKNRLIDLLKNVRCQSLKLTGVTGACLDFVGIITAANDGDGPPMRHFACHYDSMYPMLMFDNDDDMCLHPSPALPLANTNQLGLVSLALTTQNIQADWMHILQRCSSTLQHIHIDVADPISCQNIMNICPQIQSMFIGEFDVPELVQWPPPSSDEPASAHSGIPYLDTCIPLQLPPWSDFDAFQSSSLKTLVTSQTYETTPDTLVKLIQRSSNLGTVMLHRMDSATDNIWNALMNHDTLHHLSIHFQTWELDPDRHWEWHTLSHRLGAMVALRQLDLVALDGANSIQCAQLFRMLDNIPLVKLRLLSIDALSDRTLETLLPHAPLIEQVDIIDCGTVTTRGIKALINGLPKLRNLTFLPSSKTKTVPDDVAGLIGYAKVLALLQNTNDAR</sequence>
<dbReference type="AlphaFoldDB" id="A0A068SEL2"/>
<dbReference type="InterPro" id="IPR032675">
    <property type="entry name" value="LRR_dom_sf"/>
</dbReference>
<reference evidence="1" key="1">
    <citation type="submission" date="2013-08" db="EMBL/GenBank/DDBJ databases">
        <title>Gene expansion shapes genome architecture in the human pathogen Lichtheimia corymbifera: an evolutionary genomics analysis in the ancient terrestrial Mucorales (Mucoromycotina).</title>
        <authorList>
            <person name="Schwartze V.U."/>
            <person name="Winter S."/>
            <person name="Shelest E."/>
            <person name="Marcet-Houben M."/>
            <person name="Horn F."/>
            <person name="Wehner S."/>
            <person name="Hoffmann K."/>
            <person name="Riege K."/>
            <person name="Sammeth M."/>
            <person name="Nowrousian M."/>
            <person name="Valiante V."/>
            <person name="Linde J."/>
            <person name="Jacobsen I.D."/>
            <person name="Marz M."/>
            <person name="Brakhage A.A."/>
            <person name="Gabaldon T."/>
            <person name="Bocker S."/>
            <person name="Voigt K."/>
        </authorList>
    </citation>
    <scope>NUCLEOTIDE SEQUENCE [LARGE SCALE GENOMIC DNA]</scope>
    <source>
        <strain evidence="1">FSU 9682</strain>
    </source>
</reference>
<dbReference type="SUPFAM" id="SSF52047">
    <property type="entry name" value="RNI-like"/>
    <property type="match status" value="1"/>
</dbReference>
<accession>A0A068SEL2</accession>